<dbReference type="CDD" id="cd01448">
    <property type="entry name" value="TST_Repeat_1"/>
    <property type="match status" value="1"/>
</dbReference>
<dbReference type="EMBL" id="BMNW01000003">
    <property type="protein sequence ID" value="GGM03609.1"/>
    <property type="molecule type" value="Genomic_DNA"/>
</dbReference>
<keyword evidence="5" id="KW-1185">Reference proteome</keyword>
<dbReference type="SUPFAM" id="SSF52821">
    <property type="entry name" value="Rhodanese/Cell cycle control phosphatase"/>
    <property type="match status" value="2"/>
</dbReference>
<reference evidence="5" key="1">
    <citation type="journal article" date="2019" name="Int. J. Syst. Evol. Microbiol.">
        <title>The Global Catalogue of Microorganisms (GCM) 10K type strain sequencing project: providing services to taxonomists for standard genome sequencing and annotation.</title>
        <authorList>
            <consortium name="The Broad Institute Genomics Platform"/>
            <consortium name="The Broad Institute Genome Sequencing Center for Infectious Disease"/>
            <person name="Wu L."/>
            <person name="Ma J."/>
        </authorList>
    </citation>
    <scope>NUCLEOTIDE SEQUENCE [LARGE SCALE GENOMIC DNA]</scope>
    <source>
        <strain evidence="5">JCM 13501</strain>
    </source>
</reference>
<sequence length="285" mass="30778">MTFGPLVSTEWLANELDAKDLVIFDASVYLPNESKDAKAEYERTHIPGARFFDIDEVSDQDTTLPHMVPSQGRFARLVGELGVSNQSRVVVYDQKGLFSAARVWWLFRLFGHDHVAVLDGGLPKWIAEQRATEQGASRSSPAAAPFQATFRARMRRGLGDLQANLDSHAEQVLDARAANRFEGVVPEPRAGLASGHIPGSFNLPYTELLQPNGTFKPAEALRARFAAAGADGSRPVVTSCGSGVTAAVLLLGMAIAGLPEGALYDGSWTEWGSREDTPKAIGKEN</sequence>
<evidence type="ECO:0000313" key="4">
    <source>
        <dbReference type="EMBL" id="GGM03609.1"/>
    </source>
</evidence>
<dbReference type="PANTHER" id="PTHR11364:SF27">
    <property type="entry name" value="SULFURTRANSFERASE"/>
    <property type="match status" value="1"/>
</dbReference>
<protein>
    <submittedName>
        <fullName evidence="4">Sulfurtransferase</fullName>
    </submittedName>
</protein>
<evidence type="ECO:0000259" key="3">
    <source>
        <dbReference type="PROSITE" id="PS50206"/>
    </source>
</evidence>
<dbReference type="PROSITE" id="PS00380">
    <property type="entry name" value="RHODANESE_1"/>
    <property type="match status" value="1"/>
</dbReference>
<comment type="caution">
    <text evidence="4">The sequence shown here is derived from an EMBL/GenBank/DDBJ whole genome shotgun (WGS) entry which is preliminary data.</text>
</comment>
<dbReference type="InterPro" id="IPR001763">
    <property type="entry name" value="Rhodanese-like_dom"/>
</dbReference>
<accession>A0ABQ2GN90</accession>
<dbReference type="PANTHER" id="PTHR11364">
    <property type="entry name" value="THIOSULFATE SULFERTANSFERASE"/>
    <property type="match status" value="1"/>
</dbReference>
<dbReference type="CDD" id="cd01449">
    <property type="entry name" value="TST_Repeat_2"/>
    <property type="match status" value="1"/>
</dbReference>
<dbReference type="InterPro" id="IPR001307">
    <property type="entry name" value="Thiosulphate_STrfase_CS"/>
</dbReference>
<evidence type="ECO:0000313" key="5">
    <source>
        <dbReference type="Proteomes" id="UP000616499"/>
    </source>
</evidence>
<dbReference type="Gene3D" id="3.40.250.10">
    <property type="entry name" value="Rhodanese-like domain"/>
    <property type="match status" value="2"/>
</dbReference>
<dbReference type="Pfam" id="PF00581">
    <property type="entry name" value="Rhodanese"/>
    <property type="match status" value="2"/>
</dbReference>
<dbReference type="PROSITE" id="PS50206">
    <property type="entry name" value="RHODANESE_3"/>
    <property type="match status" value="2"/>
</dbReference>
<organism evidence="4 5">
    <name type="scientific">Pseudomonas asuensis</name>
    <dbReference type="NCBI Taxonomy" id="1825787"/>
    <lineage>
        <taxon>Bacteria</taxon>
        <taxon>Pseudomonadati</taxon>
        <taxon>Pseudomonadota</taxon>
        <taxon>Gammaproteobacteria</taxon>
        <taxon>Pseudomonadales</taxon>
        <taxon>Pseudomonadaceae</taxon>
        <taxon>Pseudomonas</taxon>
    </lineage>
</organism>
<dbReference type="InterPro" id="IPR036873">
    <property type="entry name" value="Rhodanese-like_dom_sf"/>
</dbReference>
<proteinExistence type="predicted"/>
<dbReference type="RefSeq" id="WP_188865377.1">
    <property type="nucleotide sequence ID" value="NZ_BMNW01000003.1"/>
</dbReference>
<keyword evidence="2" id="KW-0677">Repeat</keyword>
<name>A0ABQ2GN90_9PSED</name>
<evidence type="ECO:0000256" key="2">
    <source>
        <dbReference type="ARBA" id="ARBA00022737"/>
    </source>
</evidence>
<dbReference type="SMART" id="SM00450">
    <property type="entry name" value="RHOD"/>
    <property type="match status" value="2"/>
</dbReference>
<feature type="domain" description="Rhodanese" evidence="3">
    <location>
        <begin position="17"/>
        <end position="134"/>
    </location>
</feature>
<keyword evidence="1" id="KW-0808">Transferase</keyword>
<evidence type="ECO:0000256" key="1">
    <source>
        <dbReference type="ARBA" id="ARBA00022679"/>
    </source>
</evidence>
<dbReference type="InterPro" id="IPR045078">
    <property type="entry name" value="TST/MPST-like"/>
</dbReference>
<gene>
    <name evidence="4" type="ORF">GCM10009425_13620</name>
</gene>
<dbReference type="NCBIfam" id="NF008557">
    <property type="entry name" value="PRK11493.1"/>
    <property type="match status" value="1"/>
</dbReference>
<dbReference type="Proteomes" id="UP000616499">
    <property type="component" value="Unassembled WGS sequence"/>
</dbReference>
<feature type="domain" description="Rhodanese" evidence="3">
    <location>
        <begin position="166"/>
        <end position="280"/>
    </location>
</feature>